<organism evidence="1 2">
    <name type="scientific">Tenacibaculum aiptasiae</name>
    <dbReference type="NCBI Taxonomy" id="426481"/>
    <lineage>
        <taxon>Bacteria</taxon>
        <taxon>Pseudomonadati</taxon>
        <taxon>Bacteroidota</taxon>
        <taxon>Flavobacteriia</taxon>
        <taxon>Flavobacteriales</taxon>
        <taxon>Flavobacteriaceae</taxon>
        <taxon>Tenacibaculum</taxon>
    </lineage>
</organism>
<dbReference type="Proteomes" id="UP000467305">
    <property type="component" value="Unassembled WGS sequence"/>
</dbReference>
<dbReference type="OrthoDB" id="893601at2"/>
<name>A0A7J5A731_9FLAO</name>
<evidence type="ECO:0000313" key="2">
    <source>
        <dbReference type="Proteomes" id="UP000467305"/>
    </source>
</evidence>
<reference evidence="1 2" key="1">
    <citation type="submission" date="2019-09" db="EMBL/GenBank/DDBJ databases">
        <authorList>
            <person name="Cao W.R."/>
        </authorList>
    </citation>
    <scope>NUCLEOTIDE SEQUENCE [LARGE SCALE GENOMIC DNA]</scope>
    <source>
        <strain evidence="2">a4</strain>
    </source>
</reference>
<keyword evidence="2" id="KW-1185">Reference proteome</keyword>
<dbReference type="AlphaFoldDB" id="A0A7J5A731"/>
<proteinExistence type="predicted"/>
<dbReference type="RefSeq" id="WP_150901313.1">
    <property type="nucleotide sequence ID" value="NZ_WAAU01000035.1"/>
</dbReference>
<protein>
    <recommendedName>
        <fullName evidence="3">DUF3828 domain-containing protein</fullName>
    </recommendedName>
</protein>
<sequence>MKNILILLFLIISYSCKNQHTQEKNKLMINNYEKLEKEYIKQASLKKKVYMSDTNVKDFVNILKANTTDKDTLDFIITVGQTNSSWISNNDLDFLISKINSKEKANCINRRISSIIPNSKNITLGHQIISIIESYRNNEPYPNDVCICKSYSQHKVDEIVAWWKNKKAKENISIEKQNVASTIALNFINAYAKYCDDFNSELSVFEWIDQQKVTQQFKQTYKTIITEAEKEDPELGLGFDPIFDAQDYPDNGFELAKSVEKPNFIMVKGKELPDYKLKIKMKLVKNRWLVDGVGIINMTKEEQLKRY</sequence>
<dbReference type="EMBL" id="WAAU01000035">
    <property type="protein sequence ID" value="KAB1153374.1"/>
    <property type="molecule type" value="Genomic_DNA"/>
</dbReference>
<dbReference type="PROSITE" id="PS51257">
    <property type="entry name" value="PROKAR_LIPOPROTEIN"/>
    <property type="match status" value="1"/>
</dbReference>
<evidence type="ECO:0008006" key="3">
    <source>
        <dbReference type="Google" id="ProtNLM"/>
    </source>
</evidence>
<accession>A0A7J5A731</accession>
<comment type="caution">
    <text evidence="1">The sequence shown here is derived from an EMBL/GenBank/DDBJ whole genome shotgun (WGS) entry which is preliminary data.</text>
</comment>
<gene>
    <name evidence="1" type="ORF">F7018_17050</name>
</gene>
<evidence type="ECO:0000313" key="1">
    <source>
        <dbReference type="EMBL" id="KAB1153374.1"/>
    </source>
</evidence>